<keyword evidence="4 10" id="KW-0963">Cytoplasm</keyword>
<evidence type="ECO:0000256" key="8">
    <source>
        <dbReference type="ARBA" id="ARBA00023212"/>
    </source>
</evidence>
<dbReference type="Gene3D" id="1.25.10.10">
    <property type="entry name" value="Leucine-rich Repeat Variant"/>
    <property type="match status" value="2"/>
</dbReference>
<dbReference type="Pfam" id="PF12460">
    <property type="entry name" value="MMS19_C"/>
    <property type="match status" value="1"/>
</dbReference>
<evidence type="ECO:0000256" key="10">
    <source>
        <dbReference type="RuleBase" id="RU367072"/>
    </source>
</evidence>
<dbReference type="PANTHER" id="PTHR12891">
    <property type="entry name" value="DNA REPAIR/TRANSCRIPTION PROTEIN MET18/MMS19"/>
    <property type="match status" value="1"/>
</dbReference>
<keyword evidence="9 10" id="KW-0539">Nucleus</keyword>
<dbReference type="Pfam" id="PF14500">
    <property type="entry name" value="MMS19_N"/>
    <property type="match status" value="1"/>
</dbReference>
<comment type="similarity">
    <text evidence="3 10">Belongs to the MET18/MMS19 family.</text>
</comment>
<evidence type="ECO:0000256" key="7">
    <source>
        <dbReference type="ARBA" id="ARBA00023204"/>
    </source>
</evidence>
<proteinExistence type="inferred from homology"/>
<dbReference type="InterPro" id="IPR024687">
    <property type="entry name" value="MMS19_C"/>
</dbReference>
<comment type="caution">
    <text evidence="13">The sequence shown here is derived from an EMBL/GenBank/DDBJ whole genome shotgun (WGS) entry which is preliminary data.</text>
</comment>
<dbReference type="InterPro" id="IPR029240">
    <property type="entry name" value="MMS19_N"/>
</dbReference>
<gene>
    <name evidence="13" type="ORF">Q7C36_002128</name>
</gene>
<evidence type="ECO:0000256" key="3">
    <source>
        <dbReference type="ARBA" id="ARBA00009340"/>
    </source>
</evidence>
<dbReference type="GO" id="GO:0097361">
    <property type="term" value="C:cytosolic [4Fe-4S] assembly targeting complex"/>
    <property type="evidence" value="ECO:0007669"/>
    <property type="project" value="UniProtKB-UniRule"/>
</dbReference>
<evidence type="ECO:0000313" key="13">
    <source>
        <dbReference type="EMBL" id="KAK2866072.1"/>
    </source>
</evidence>
<dbReference type="GO" id="GO:0071817">
    <property type="term" value="C:MMXD complex"/>
    <property type="evidence" value="ECO:0007669"/>
    <property type="project" value="TreeGrafter"/>
</dbReference>
<evidence type="ECO:0000256" key="1">
    <source>
        <dbReference type="ARBA" id="ARBA00004123"/>
    </source>
</evidence>
<feature type="domain" description="MMS19 N-terminal" evidence="12">
    <location>
        <begin position="77"/>
        <end position="338"/>
    </location>
</feature>
<evidence type="ECO:0000256" key="6">
    <source>
        <dbReference type="ARBA" id="ARBA00022763"/>
    </source>
</evidence>
<name>A0AA88T652_TACVA</name>
<keyword evidence="14" id="KW-1185">Reference proteome</keyword>
<evidence type="ECO:0000256" key="9">
    <source>
        <dbReference type="ARBA" id="ARBA00023242"/>
    </source>
</evidence>
<evidence type="ECO:0000313" key="14">
    <source>
        <dbReference type="Proteomes" id="UP001187315"/>
    </source>
</evidence>
<keyword evidence="7 10" id="KW-0234">DNA repair</keyword>
<dbReference type="InterPro" id="IPR039920">
    <property type="entry name" value="MMS19"/>
</dbReference>
<dbReference type="FunFam" id="1.25.10.10:FF:000114">
    <property type="entry name" value="MMS19 nucleotide excision repair protein homolog isoform X2"/>
    <property type="match status" value="1"/>
</dbReference>
<accession>A0AA88T652</accession>
<dbReference type="EMBL" id="JAVHJS010000002">
    <property type="protein sequence ID" value="KAK2866072.1"/>
    <property type="molecule type" value="Genomic_DNA"/>
</dbReference>
<dbReference type="GO" id="GO:0005634">
    <property type="term" value="C:nucleus"/>
    <property type="evidence" value="ECO:0007669"/>
    <property type="project" value="UniProtKB-SubCell"/>
</dbReference>
<dbReference type="SUPFAM" id="SSF48371">
    <property type="entry name" value="ARM repeat"/>
    <property type="match status" value="1"/>
</dbReference>
<dbReference type="GO" id="GO:0051604">
    <property type="term" value="P:protein maturation"/>
    <property type="evidence" value="ECO:0007669"/>
    <property type="project" value="UniProtKB-UniRule"/>
</dbReference>
<dbReference type="InterPro" id="IPR016024">
    <property type="entry name" value="ARM-type_fold"/>
</dbReference>
<comment type="function">
    <text evidence="10">Key component of the cytosolic iron-sulfur protein assembly (CIA) complex, a multiprotein complex that mediates the incorporation of iron-sulfur cluster into apoproteins specifically involved in DNA metabolism and genomic integrity. In the CIA complex, MMS19 acts as an adapter between early-acting CIA components and a subset of cellular target iron-sulfur proteins.</text>
</comment>
<feature type="domain" description="MMS19 C-terminal" evidence="11">
    <location>
        <begin position="586"/>
        <end position="1015"/>
    </location>
</feature>
<reference evidence="13" key="1">
    <citation type="submission" date="2023-08" db="EMBL/GenBank/DDBJ databases">
        <title>Pelteobagrus vachellii genome.</title>
        <authorList>
            <person name="Liu H."/>
        </authorList>
    </citation>
    <scope>NUCLEOTIDE SEQUENCE</scope>
    <source>
        <strain evidence="13">PRFRI_2022a</strain>
        <tissue evidence="13">Muscle</tissue>
    </source>
</reference>
<dbReference type="AlphaFoldDB" id="A0AA88T652"/>
<evidence type="ECO:0000256" key="2">
    <source>
        <dbReference type="ARBA" id="ARBA00004186"/>
    </source>
</evidence>
<keyword evidence="5" id="KW-0677">Repeat</keyword>
<dbReference type="GO" id="GO:0016226">
    <property type="term" value="P:iron-sulfur cluster assembly"/>
    <property type="evidence" value="ECO:0007669"/>
    <property type="project" value="UniProtKB-UniRule"/>
</dbReference>
<evidence type="ECO:0000256" key="5">
    <source>
        <dbReference type="ARBA" id="ARBA00022737"/>
    </source>
</evidence>
<evidence type="ECO:0000259" key="11">
    <source>
        <dbReference type="Pfam" id="PF12460"/>
    </source>
</evidence>
<organism evidence="13 14">
    <name type="scientific">Tachysurus vachellii</name>
    <name type="common">Darkbarbel catfish</name>
    <name type="synonym">Pelteobagrus vachellii</name>
    <dbReference type="NCBI Taxonomy" id="175792"/>
    <lineage>
        <taxon>Eukaryota</taxon>
        <taxon>Metazoa</taxon>
        <taxon>Chordata</taxon>
        <taxon>Craniata</taxon>
        <taxon>Vertebrata</taxon>
        <taxon>Euteleostomi</taxon>
        <taxon>Actinopterygii</taxon>
        <taxon>Neopterygii</taxon>
        <taxon>Teleostei</taxon>
        <taxon>Ostariophysi</taxon>
        <taxon>Siluriformes</taxon>
        <taxon>Bagridae</taxon>
        <taxon>Tachysurus</taxon>
    </lineage>
</organism>
<keyword evidence="8 10" id="KW-0206">Cytoskeleton</keyword>
<dbReference type="GO" id="GO:0006281">
    <property type="term" value="P:DNA repair"/>
    <property type="evidence" value="ECO:0007669"/>
    <property type="project" value="UniProtKB-UniRule"/>
</dbReference>
<dbReference type="InterPro" id="IPR011989">
    <property type="entry name" value="ARM-like"/>
</dbReference>
<comment type="subunit">
    <text evidence="10">Component of the CIA complex.</text>
</comment>
<comment type="subcellular location">
    <subcellularLocation>
        <location evidence="2 10">Cytoplasm</location>
        <location evidence="2 10">Cytoskeleton</location>
        <location evidence="2 10">Spindle</location>
    </subcellularLocation>
    <subcellularLocation>
        <location evidence="1 10">Nucleus</location>
    </subcellularLocation>
</comment>
<keyword evidence="6 10" id="KW-0227">DNA damage</keyword>
<protein>
    <recommendedName>
        <fullName evidence="10">MMS19 nucleotide excision repair protein</fullName>
    </recommendedName>
</protein>
<evidence type="ECO:0000259" key="12">
    <source>
        <dbReference type="Pfam" id="PF14500"/>
    </source>
</evidence>
<dbReference type="Proteomes" id="UP001187315">
    <property type="component" value="Unassembled WGS sequence"/>
</dbReference>
<evidence type="ECO:0000256" key="4">
    <source>
        <dbReference type="ARBA" id="ARBA00022490"/>
    </source>
</evidence>
<dbReference type="PANTHER" id="PTHR12891:SF0">
    <property type="entry name" value="MMS19 NUCLEOTIDE EXCISION REPAIR PROTEIN HOMOLOG"/>
    <property type="match status" value="1"/>
</dbReference>
<sequence length="1065" mass="116554">MRVFPFDSYVTPNSSVIGQTLSASFTWGCLKLVAMAADGTEELLGLVEEFVSGQVDSSAANVSRGVKTGHFSILQLVEALGSSLTSSQTHTRGRGVQLLSQVLQECYSGLSESEVKVLVVFYENRLKDHYAVTPHVLRGLTALAKCTVLPPGAAVSILKALFQDVNVQSLMLTERSCVYNILISLMDSREEELKGLGPDFVFGFVQAVDGERDPRNLLLAFQIARNIIYRGYDLNQFTEELFEVTSCYFPIDFTPPPNDPHNITQEDLILALRGVLTGTPRFAEFLLPLLIEKLDSDLQNSKVDSLQTLAACAPVYGHKELAEFLPGLWSSIRREVFQTGSERVESAGLSALSAITSCLSRTVLTSDSGDTLQTFLELVLKDCQHHLCEPDLKLVLPSAKLLQAACGASYRASLIVTTAVLPVLFEQYNSRTQCAHRRTLLEVLQGFIQPTVSSRPAEQEENVLLPFQKALSGVVFSALTESSANLQVTATKVITTLAQQSGLIEKTDVEITVDHLTRLVLEEDDAQVSLAVMNCAGSMARLHPAVFASRMVPKLRDQIFTEPTAEGDTSCLRPSRSKAAAMQHCITALASISSQLSLVLESVPVLLQVLKAVHKGNGGFSTEEAIWACHGLRRIAEHAHHTLEIGDFFHKVVIPQLLGVSLHAALQSQKCSGHTSPLTEEEVLSSIVPVISTACAALQPAPAAQMAAQTVSLFLDGDVSFLPENAYPNQLQLLNIQSDCCSQSQLVCLLMASVCSLSQQVEIPHIDRLLVQLEELIFMCTHSFSYTSAAKCFAGLINKRAAGQALDAVLEKTLKRINKTLDCESPAQRVQAFTLLIWVVKALLLRYHPLSVNLTDKLFCLLSDDQLGSQAADSFSLLMSDSPDVLNRSCHADVRIMYRQRFFTENSAKLVQGFNSAEQEKRSVFLKALSHIVNNLPRQVQLTELPALLPLLLEALSCPDEAVQLSTLSCLQPLLLEPPPALTAQLDSLFTRLLVLTTSPAMKARIATLRCIHALSRLPGHMVLPFRARVLRCLAKPLDDKKRLVRKEAVATRSEWFLLGSPGGR</sequence>